<gene>
    <name evidence="2" type="ORF">RJT34_01700</name>
</gene>
<dbReference type="GO" id="GO:0003723">
    <property type="term" value="F:RNA binding"/>
    <property type="evidence" value="ECO:0007669"/>
    <property type="project" value="InterPro"/>
</dbReference>
<sequence length="103" mass="12036">MEDLVVIKMRKLLMMSLEKRILLEKITHLRTDFGFPQDFRDTICHKYPQYFKVVATQHGPALQLTHWDLELAVFAVELSAEDNCIKELEEHNLIIDRPPDSTG</sequence>
<dbReference type="PANTHER" id="PTHR31476">
    <property type="entry name" value="PROTEIN WHAT'S THIS FACTOR 1 HOMOLOG, CHLOROPLASTIC"/>
    <property type="match status" value="1"/>
</dbReference>
<keyword evidence="3" id="KW-1185">Reference proteome</keyword>
<reference evidence="2 3" key="1">
    <citation type="submission" date="2024-01" db="EMBL/GenBank/DDBJ databases">
        <title>The genomes of 5 underutilized Papilionoideae crops provide insights into root nodulation and disease resistance.</title>
        <authorList>
            <person name="Yuan L."/>
        </authorList>
    </citation>
    <scope>NUCLEOTIDE SEQUENCE [LARGE SCALE GENOMIC DNA]</scope>
    <source>
        <strain evidence="2">LY-2023</strain>
        <tissue evidence="2">Leaf</tissue>
    </source>
</reference>
<dbReference type="PANTHER" id="PTHR31476:SF4">
    <property type="entry name" value="PROTEIN WHAT'S THIS FACTOR 1 HOMOLOG, CHLOROPLASTIC"/>
    <property type="match status" value="1"/>
</dbReference>
<organism evidence="2 3">
    <name type="scientific">Clitoria ternatea</name>
    <name type="common">Butterfly pea</name>
    <dbReference type="NCBI Taxonomy" id="43366"/>
    <lineage>
        <taxon>Eukaryota</taxon>
        <taxon>Viridiplantae</taxon>
        <taxon>Streptophyta</taxon>
        <taxon>Embryophyta</taxon>
        <taxon>Tracheophyta</taxon>
        <taxon>Spermatophyta</taxon>
        <taxon>Magnoliopsida</taxon>
        <taxon>eudicotyledons</taxon>
        <taxon>Gunneridae</taxon>
        <taxon>Pentapetalae</taxon>
        <taxon>rosids</taxon>
        <taxon>fabids</taxon>
        <taxon>Fabales</taxon>
        <taxon>Fabaceae</taxon>
        <taxon>Papilionoideae</taxon>
        <taxon>50 kb inversion clade</taxon>
        <taxon>NPAAA clade</taxon>
        <taxon>indigoferoid/millettioid clade</taxon>
        <taxon>Phaseoleae</taxon>
        <taxon>Clitoria</taxon>
    </lineage>
</organism>
<dbReference type="InterPro" id="IPR021099">
    <property type="entry name" value="PORR_domain"/>
</dbReference>
<dbReference type="AlphaFoldDB" id="A0AAN9PYM8"/>
<name>A0AAN9PYM8_CLITE</name>
<protein>
    <recommendedName>
        <fullName evidence="1">PORR domain-containing protein</fullName>
    </recommendedName>
</protein>
<dbReference type="InterPro" id="IPR045040">
    <property type="entry name" value="PORR_fam"/>
</dbReference>
<dbReference type="Pfam" id="PF11955">
    <property type="entry name" value="PORR"/>
    <property type="match status" value="1"/>
</dbReference>
<evidence type="ECO:0000313" key="2">
    <source>
        <dbReference type="EMBL" id="KAK7317450.1"/>
    </source>
</evidence>
<proteinExistence type="predicted"/>
<accession>A0AAN9PYM8</accession>
<evidence type="ECO:0000313" key="3">
    <source>
        <dbReference type="Proteomes" id="UP001359559"/>
    </source>
</evidence>
<dbReference type="Proteomes" id="UP001359559">
    <property type="component" value="Unassembled WGS sequence"/>
</dbReference>
<dbReference type="EMBL" id="JAYKXN010000001">
    <property type="protein sequence ID" value="KAK7317450.1"/>
    <property type="molecule type" value="Genomic_DNA"/>
</dbReference>
<evidence type="ECO:0000259" key="1">
    <source>
        <dbReference type="Pfam" id="PF11955"/>
    </source>
</evidence>
<feature type="domain" description="PORR" evidence="1">
    <location>
        <begin position="1"/>
        <end position="83"/>
    </location>
</feature>
<comment type="caution">
    <text evidence="2">The sequence shown here is derived from an EMBL/GenBank/DDBJ whole genome shotgun (WGS) entry which is preliminary data.</text>
</comment>